<dbReference type="AlphaFoldDB" id="A0ABD5XRC2"/>
<keyword evidence="2" id="KW-1133">Transmembrane helix</keyword>
<dbReference type="Pfam" id="PF11992">
    <property type="entry name" value="TgpA_N"/>
    <property type="match status" value="1"/>
</dbReference>
<feature type="transmembrane region" description="Helical" evidence="2">
    <location>
        <begin position="154"/>
        <end position="175"/>
    </location>
</feature>
<feature type="transmembrane region" description="Helical" evidence="2">
    <location>
        <begin position="99"/>
        <end position="115"/>
    </location>
</feature>
<feature type="transmembrane region" description="Helical" evidence="2">
    <location>
        <begin position="75"/>
        <end position="94"/>
    </location>
</feature>
<dbReference type="EMBL" id="JBHSZG010000001">
    <property type="protein sequence ID" value="MFC7135662.1"/>
    <property type="molecule type" value="Genomic_DNA"/>
</dbReference>
<feature type="region of interest" description="Disordered" evidence="1">
    <location>
        <begin position="242"/>
        <end position="262"/>
    </location>
</feature>
<proteinExistence type="predicted"/>
<feature type="transmembrane region" description="Helical" evidence="2">
    <location>
        <begin position="121"/>
        <end position="142"/>
    </location>
</feature>
<feature type="domain" description="Protein-glutamine gamma-glutamyltransferase TgpA N-terminal" evidence="3">
    <location>
        <begin position="5"/>
        <end position="253"/>
    </location>
</feature>
<sequence length="262" mass="26845">MMEVAAVALAAAWLGGFLRERTAVGLTVVGFALALVGYVLSVPPSARALFTVGRVLADVVALLTGLSVLRLLNAGAWALFLVPVPTFLATYLLVRRRDAAAATVAAATTGFFLLTGDAGPWVGLAAAVGLTLAFGFGGLAAAGRRGVLAQWDTLAVLVAVMVVATSLVTVVPGSATNPIVPGGNSPTVESSLVANTDSVGVLGSIRLSPEVRFTVEADEGDYWRVGSYDRYTGGRWVRTGEAEPYADQLGPPRARASASSSA</sequence>
<keyword evidence="2" id="KW-0472">Membrane</keyword>
<keyword evidence="2" id="KW-0812">Transmembrane</keyword>
<keyword evidence="5" id="KW-1185">Reference proteome</keyword>
<gene>
    <name evidence="4" type="ORF">ACFQRB_01720</name>
</gene>
<feature type="compositionally biased region" description="Low complexity" evidence="1">
    <location>
        <begin position="253"/>
        <end position="262"/>
    </location>
</feature>
<evidence type="ECO:0000256" key="1">
    <source>
        <dbReference type="SAM" id="MobiDB-lite"/>
    </source>
</evidence>
<organism evidence="4 5">
    <name type="scientific">Halobaculum litoreum</name>
    <dbReference type="NCBI Taxonomy" id="3031998"/>
    <lineage>
        <taxon>Archaea</taxon>
        <taxon>Methanobacteriati</taxon>
        <taxon>Methanobacteriota</taxon>
        <taxon>Stenosarchaea group</taxon>
        <taxon>Halobacteria</taxon>
        <taxon>Halobacteriales</taxon>
        <taxon>Haloferacaceae</taxon>
        <taxon>Halobaculum</taxon>
    </lineage>
</organism>
<name>A0ABD5XRC2_9EURY</name>
<accession>A0ABD5XRC2</accession>
<comment type="caution">
    <text evidence="4">The sequence shown here is derived from an EMBL/GenBank/DDBJ whole genome shotgun (WGS) entry which is preliminary data.</text>
</comment>
<feature type="transmembrane region" description="Helical" evidence="2">
    <location>
        <begin position="48"/>
        <end position="69"/>
    </location>
</feature>
<dbReference type="Proteomes" id="UP001596368">
    <property type="component" value="Unassembled WGS sequence"/>
</dbReference>
<protein>
    <submittedName>
        <fullName evidence="4">TransglutaminaseTgpA domain-containing protein</fullName>
    </submittedName>
</protein>
<evidence type="ECO:0000259" key="3">
    <source>
        <dbReference type="Pfam" id="PF11992"/>
    </source>
</evidence>
<reference evidence="4 5" key="1">
    <citation type="journal article" date="2019" name="Int. J. Syst. Evol. Microbiol.">
        <title>The Global Catalogue of Microorganisms (GCM) 10K type strain sequencing project: providing services to taxonomists for standard genome sequencing and annotation.</title>
        <authorList>
            <consortium name="The Broad Institute Genomics Platform"/>
            <consortium name="The Broad Institute Genome Sequencing Center for Infectious Disease"/>
            <person name="Wu L."/>
            <person name="Ma J."/>
        </authorList>
    </citation>
    <scope>NUCLEOTIDE SEQUENCE [LARGE SCALE GENOMIC DNA]</scope>
    <source>
        <strain evidence="4 5">DT92</strain>
    </source>
</reference>
<evidence type="ECO:0000313" key="5">
    <source>
        <dbReference type="Proteomes" id="UP001596368"/>
    </source>
</evidence>
<evidence type="ECO:0000313" key="4">
    <source>
        <dbReference type="EMBL" id="MFC7135662.1"/>
    </source>
</evidence>
<dbReference type="InterPro" id="IPR021878">
    <property type="entry name" value="TgpA_N"/>
</dbReference>
<evidence type="ECO:0000256" key="2">
    <source>
        <dbReference type="SAM" id="Phobius"/>
    </source>
</evidence>
<feature type="transmembrane region" description="Helical" evidence="2">
    <location>
        <begin position="24"/>
        <end position="41"/>
    </location>
</feature>